<gene>
    <name evidence="2" type="ORF">GJ744_003853</name>
</gene>
<protein>
    <submittedName>
        <fullName evidence="2">Uncharacterized protein</fullName>
    </submittedName>
</protein>
<feature type="region of interest" description="Disordered" evidence="1">
    <location>
        <begin position="1"/>
        <end position="67"/>
    </location>
</feature>
<dbReference type="AlphaFoldDB" id="A0A8H7E7W2"/>
<evidence type="ECO:0000256" key="1">
    <source>
        <dbReference type="SAM" id="MobiDB-lite"/>
    </source>
</evidence>
<feature type="compositionally biased region" description="Basic and acidic residues" evidence="1">
    <location>
        <begin position="9"/>
        <end position="32"/>
    </location>
</feature>
<keyword evidence="3" id="KW-1185">Reference proteome</keyword>
<comment type="caution">
    <text evidence="2">The sequence shown here is derived from an EMBL/GenBank/DDBJ whole genome shotgun (WGS) entry which is preliminary data.</text>
</comment>
<accession>A0A8H7E7W2</accession>
<organism evidence="2 3">
    <name type="scientific">Endocarpon pusillum</name>
    <dbReference type="NCBI Taxonomy" id="364733"/>
    <lineage>
        <taxon>Eukaryota</taxon>
        <taxon>Fungi</taxon>
        <taxon>Dikarya</taxon>
        <taxon>Ascomycota</taxon>
        <taxon>Pezizomycotina</taxon>
        <taxon>Eurotiomycetes</taxon>
        <taxon>Chaetothyriomycetidae</taxon>
        <taxon>Verrucariales</taxon>
        <taxon>Verrucariaceae</taxon>
        <taxon>Endocarpon</taxon>
    </lineage>
</organism>
<name>A0A8H7E7W2_9EURO</name>
<reference evidence="2" key="1">
    <citation type="submission" date="2020-02" db="EMBL/GenBank/DDBJ databases">
        <authorList>
            <person name="Palmer J.M."/>
        </authorList>
    </citation>
    <scope>NUCLEOTIDE SEQUENCE</scope>
    <source>
        <strain evidence="2">EPUS1.4</strain>
        <tissue evidence="2">Thallus</tissue>
    </source>
</reference>
<dbReference type="Proteomes" id="UP000606974">
    <property type="component" value="Unassembled WGS sequence"/>
</dbReference>
<sequence>MRAKRERYRKKEEEMVRAWKEDEEQGRQRGKGENVMQANGEMKNAQQQRHDQCQGQEDSSPAAKSKL</sequence>
<dbReference type="EMBL" id="JAACFV010000018">
    <property type="protein sequence ID" value="KAF7511690.1"/>
    <property type="molecule type" value="Genomic_DNA"/>
</dbReference>
<evidence type="ECO:0000313" key="2">
    <source>
        <dbReference type="EMBL" id="KAF7511690.1"/>
    </source>
</evidence>
<proteinExistence type="predicted"/>
<evidence type="ECO:0000313" key="3">
    <source>
        <dbReference type="Proteomes" id="UP000606974"/>
    </source>
</evidence>